<sequence>MTITIHINDYTTREELKEQIMFYSKLAEDIKKVHPNVVMNIVVEKK</sequence>
<reference evidence="1" key="1">
    <citation type="submission" date="2019-08" db="EMBL/GenBank/DDBJ databases">
        <authorList>
            <person name="Kucharzyk K."/>
            <person name="Murdoch R.W."/>
            <person name="Higgins S."/>
            <person name="Loffler F."/>
        </authorList>
    </citation>
    <scope>NUCLEOTIDE SEQUENCE</scope>
</reference>
<accession>A0A644Z047</accession>
<proteinExistence type="predicted"/>
<protein>
    <submittedName>
        <fullName evidence="1">Uncharacterized protein</fullName>
    </submittedName>
</protein>
<dbReference type="AlphaFoldDB" id="A0A644Z047"/>
<dbReference type="EMBL" id="VSSQ01006725">
    <property type="protein sequence ID" value="MPM33668.1"/>
    <property type="molecule type" value="Genomic_DNA"/>
</dbReference>
<organism evidence="1">
    <name type="scientific">bioreactor metagenome</name>
    <dbReference type="NCBI Taxonomy" id="1076179"/>
    <lineage>
        <taxon>unclassified sequences</taxon>
        <taxon>metagenomes</taxon>
        <taxon>ecological metagenomes</taxon>
    </lineage>
</organism>
<name>A0A644Z047_9ZZZZ</name>
<comment type="caution">
    <text evidence="1">The sequence shown here is derived from an EMBL/GenBank/DDBJ whole genome shotgun (WGS) entry which is preliminary data.</text>
</comment>
<gene>
    <name evidence="1" type="ORF">SDC9_80245</name>
</gene>
<evidence type="ECO:0000313" key="1">
    <source>
        <dbReference type="EMBL" id="MPM33668.1"/>
    </source>
</evidence>